<keyword evidence="4 7" id="KW-0067">ATP-binding</keyword>
<feature type="domain" description="Protein kinase" evidence="9">
    <location>
        <begin position="499"/>
        <end position="751"/>
    </location>
</feature>
<dbReference type="PANTHER" id="PTHR45832">
    <property type="entry name" value="SERINE/THREONINE-PROTEIN KINASE SAMKA-RELATED-RELATED"/>
    <property type="match status" value="1"/>
</dbReference>
<dbReference type="EC" id="2.7.11.1" evidence="2"/>
<dbReference type="PROSITE" id="PS00107">
    <property type="entry name" value="PROTEIN_KINASE_ATP"/>
    <property type="match status" value="1"/>
</dbReference>
<evidence type="ECO:0000313" key="10">
    <source>
        <dbReference type="EMBL" id="KAL5111153.1"/>
    </source>
</evidence>
<dbReference type="InterPro" id="IPR000095">
    <property type="entry name" value="CRIB_dom"/>
</dbReference>
<evidence type="ECO:0000256" key="8">
    <source>
        <dbReference type="SAM" id="MobiDB-lite"/>
    </source>
</evidence>
<feature type="region of interest" description="Disordered" evidence="8">
    <location>
        <begin position="445"/>
        <end position="464"/>
    </location>
</feature>
<dbReference type="InterPro" id="IPR051931">
    <property type="entry name" value="PAK3-like"/>
</dbReference>
<evidence type="ECO:0000313" key="11">
    <source>
        <dbReference type="Proteomes" id="UP001651158"/>
    </source>
</evidence>
<feature type="compositionally biased region" description="Low complexity" evidence="8">
    <location>
        <begin position="302"/>
        <end position="311"/>
    </location>
</feature>
<dbReference type="SUPFAM" id="SSF56112">
    <property type="entry name" value="Protein kinase-like (PK-like)"/>
    <property type="match status" value="1"/>
</dbReference>
<dbReference type="Gene3D" id="1.10.510.10">
    <property type="entry name" value="Transferase(Phosphotransferase) domain 1"/>
    <property type="match status" value="1"/>
</dbReference>
<protein>
    <recommendedName>
        <fullName evidence="2">non-specific serine/threonine protein kinase</fullName>
        <ecNumber evidence="2">2.7.11.1</ecNumber>
    </recommendedName>
</protein>
<dbReference type="Gene3D" id="3.30.200.20">
    <property type="entry name" value="Phosphorylase Kinase, domain 1"/>
    <property type="match status" value="1"/>
</dbReference>
<proteinExistence type="inferred from homology"/>
<keyword evidence="11" id="KW-1185">Reference proteome</keyword>
<dbReference type="PANTHER" id="PTHR45832:SF22">
    <property type="entry name" value="SERINE_THREONINE-PROTEIN KINASE SAMKA-RELATED"/>
    <property type="match status" value="1"/>
</dbReference>
<sequence>MSCFPYSSKDIKGDEYRKPFAQPWDAYSVGVDTYTLESSVVDPANRTPAPPLRTTSTASSSGGSSSGVGMMCDGGGLSNFFSKPLPPTPGSERRERRVKRSKQGTSLAPPPSLPNISLPMKVHHEVHVTIDPNSGEFKGMPAGWAAMLRKAGISMREQQQHIEVIWNALEICTTNKSTGSVKYMNDLSINASPSSVPPRAGMDNEVFVNEVYRRSASSGRGSSEDSSATGGSSFGGVGVGGGSTEECLFKQSLCQPLANGCALDRSDEVPHASTLPRRGGTSTSALPPTSSDSSSSGGGGSSSSSSTNNRPRLPPSTAPLPLLLQPPSPRTTRRRFPPPLPALTTATRRDSPPIQRPPPVASRPEQTKSIYTIPVDAPDATPKPQHQTIPNCSSAQKPTRSSTCPIPCATTASAEDSCGGGGSDGQFSTPSSPPIKVATAPADLTSGKQDYHHSNNKGHHNHEGDHNAILAKMKSKMTDEEVYAHLRLLVSEGSPTDKYRKLEKIGQGATGIVSLGVEIATGRRVAIKQMNLKLQPKKELIVNEIFVMKGNKHVNVVNYLDSYLVEADELWVVMEYLDGGSLTEVVTETLMDEGQISTVCRECLQALEFLHGNNVIHRDIKSDNILLGLDGSVKLTDFGFCAQLSAEQNKRSTIVGTPYWMAPEVVSRKQYGPKVDVWSLGIMALEMITGEPPYLNEIPLKALYLIATNGKPEIKDADKLSSEFRDFLDCCLEVDVEKRATAHDLLKHSFITQRSKSVSCLVPLILVAREQVTSHAQ</sequence>
<dbReference type="SMART" id="SM00285">
    <property type="entry name" value="PBD"/>
    <property type="match status" value="1"/>
</dbReference>
<evidence type="ECO:0000256" key="3">
    <source>
        <dbReference type="ARBA" id="ARBA00022741"/>
    </source>
</evidence>
<dbReference type="InterPro" id="IPR011009">
    <property type="entry name" value="Kinase-like_dom_sf"/>
</dbReference>
<feature type="region of interest" description="Disordered" evidence="8">
    <location>
        <begin position="39"/>
        <end position="117"/>
    </location>
</feature>
<comment type="catalytic activity">
    <reaction evidence="6">
        <text>L-seryl-[protein] + ATP = O-phospho-L-seryl-[protein] + ADP + H(+)</text>
        <dbReference type="Rhea" id="RHEA:17989"/>
        <dbReference type="Rhea" id="RHEA-COMP:9863"/>
        <dbReference type="Rhea" id="RHEA-COMP:11604"/>
        <dbReference type="ChEBI" id="CHEBI:15378"/>
        <dbReference type="ChEBI" id="CHEBI:29999"/>
        <dbReference type="ChEBI" id="CHEBI:30616"/>
        <dbReference type="ChEBI" id="CHEBI:83421"/>
        <dbReference type="ChEBI" id="CHEBI:456216"/>
        <dbReference type="EC" id="2.7.11.1"/>
    </reaction>
</comment>
<dbReference type="Pfam" id="PF00069">
    <property type="entry name" value="Pkinase"/>
    <property type="match status" value="1"/>
</dbReference>
<comment type="catalytic activity">
    <reaction evidence="5">
        <text>L-threonyl-[protein] + ATP = O-phospho-L-threonyl-[protein] + ADP + H(+)</text>
        <dbReference type="Rhea" id="RHEA:46608"/>
        <dbReference type="Rhea" id="RHEA-COMP:11060"/>
        <dbReference type="Rhea" id="RHEA-COMP:11605"/>
        <dbReference type="ChEBI" id="CHEBI:15378"/>
        <dbReference type="ChEBI" id="CHEBI:30013"/>
        <dbReference type="ChEBI" id="CHEBI:30616"/>
        <dbReference type="ChEBI" id="CHEBI:61977"/>
        <dbReference type="ChEBI" id="CHEBI:456216"/>
        <dbReference type="EC" id="2.7.11.1"/>
    </reaction>
</comment>
<accession>A0ABR4QMW6</accession>
<feature type="compositionally biased region" description="Polar residues" evidence="8">
    <location>
        <begin position="384"/>
        <end position="414"/>
    </location>
</feature>
<dbReference type="InterPro" id="IPR008271">
    <property type="entry name" value="Ser/Thr_kinase_AS"/>
</dbReference>
<keyword evidence="3 7" id="KW-0547">Nucleotide-binding</keyword>
<feature type="compositionally biased region" description="Low complexity" evidence="8">
    <location>
        <begin position="59"/>
        <end position="71"/>
    </location>
</feature>
<dbReference type="GO" id="GO:0016301">
    <property type="term" value="F:kinase activity"/>
    <property type="evidence" value="ECO:0007669"/>
    <property type="project" value="UniProtKB-KW"/>
</dbReference>
<dbReference type="SMART" id="SM00220">
    <property type="entry name" value="S_TKc"/>
    <property type="match status" value="1"/>
</dbReference>
<evidence type="ECO:0000256" key="1">
    <source>
        <dbReference type="ARBA" id="ARBA00008874"/>
    </source>
</evidence>
<organism evidence="10 11">
    <name type="scientific">Taenia crassiceps</name>
    <dbReference type="NCBI Taxonomy" id="6207"/>
    <lineage>
        <taxon>Eukaryota</taxon>
        <taxon>Metazoa</taxon>
        <taxon>Spiralia</taxon>
        <taxon>Lophotrochozoa</taxon>
        <taxon>Platyhelminthes</taxon>
        <taxon>Cestoda</taxon>
        <taxon>Eucestoda</taxon>
        <taxon>Cyclophyllidea</taxon>
        <taxon>Taeniidae</taxon>
        <taxon>Taenia</taxon>
    </lineage>
</organism>
<name>A0ABR4QMW6_9CEST</name>
<feature type="binding site" evidence="7">
    <location>
        <position position="528"/>
    </location>
    <ligand>
        <name>ATP</name>
        <dbReference type="ChEBI" id="CHEBI:30616"/>
    </ligand>
</feature>
<gene>
    <name evidence="10" type="ORF">TcWFU_000390</name>
</gene>
<evidence type="ECO:0000259" key="9">
    <source>
        <dbReference type="PROSITE" id="PS50011"/>
    </source>
</evidence>
<dbReference type="InterPro" id="IPR017441">
    <property type="entry name" value="Protein_kinase_ATP_BS"/>
</dbReference>
<evidence type="ECO:0000256" key="2">
    <source>
        <dbReference type="ARBA" id="ARBA00012513"/>
    </source>
</evidence>
<feature type="compositionally biased region" description="Low complexity" evidence="8">
    <location>
        <begin position="279"/>
        <end position="295"/>
    </location>
</feature>
<dbReference type="PROSITE" id="PS50011">
    <property type="entry name" value="PROTEIN_KINASE_DOM"/>
    <property type="match status" value="1"/>
</dbReference>
<dbReference type="PROSITE" id="PS00108">
    <property type="entry name" value="PROTEIN_KINASE_ST"/>
    <property type="match status" value="1"/>
</dbReference>
<comment type="caution">
    <text evidence="10">The sequence shown here is derived from an EMBL/GenBank/DDBJ whole genome shotgun (WGS) entry which is preliminary data.</text>
</comment>
<reference evidence="10 11" key="1">
    <citation type="journal article" date="2022" name="Front. Cell. Infect. Microbiol.">
        <title>The Genomes of Two Strains of Taenia crassiceps the Animal Model for the Study of Human Cysticercosis.</title>
        <authorList>
            <person name="Bobes R.J."/>
            <person name="Estrada K."/>
            <person name="Rios-Valencia D.G."/>
            <person name="Calderon-Gallegos A."/>
            <person name="de la Torre P."/>
            <person name="Carrero J.C."/>
            <person name="Sanchez-Flores A."/>
            <person name="Laclette J.P."/>
        </authorList>
    </citation>
    <scope>NUCLEOTIDE SEQUENCE [LARGE SCALE GENOMIC DNA]</scope>
    <source>
        <strain evidence="10">WFUcys</strain>
    </source>
</reference>
<dbReference type="Pfam" id="PF00786">
    <property type="entry name" value="PBD"/>
    <property type="match status" value="1"/>
</dbReference>
<feature type="region of interest" description="Disordered" evidence="8">
    <location>
        <begin position="269"/>
        <end position="439"/>
    </location>
</feature>
<evidence type="ECO:0000256" key="5">
    <source>
        <dbReference type="ARBA" id="ARBA00047899"/>
    </source>
</evidence>
<evidence type="ECO:0000256" key="4">
    <source>
        <dbReference type="ARBA" id="ARBA00022840"/>
    </source>
</evidence>
<comment type="similarity">
    <text evidence="1">Belongs to the protein kinase superfamily. STE Ser/Thr protein kinase family. STE20 subfamily.</text>
</comment>
<evidence type="ECO:0000256" key="7">
    <source>
        <dbReference type="PROSITE-ProRule" id="PRU10141"/>
    </source>
</evidence>
<dbReference type="Proteomes" id="UP001651158">
    <property type="component" value="Unassembled WGS sequence"/>
</dbReference>
<dbReference type="EMBL" id="JAKROA010000001">
    <property type="protein sequence ID" value="KAL5111153.1"/>
    <property type="molecule type" value="Genomic_DNA"/>
</dbReference>
<evidence type="ECO:0000256" key="6">
    <source>
        <dbReference type="ARBA" id="ARBA00048679"/>
    </source>
</evidence>
<dbReference type="InterPro" id="IPR036936">
    <property type="entry name" value="CRIB_dom_sf"/>
</dbReference>
<feature type="compositionally biased region" description="Pro residues" evidence="8">
    <location>
        <begin position="312"/>
        <end position="329"/>
    </location>
</feature>
<keyword evidence="10" id="KW-0418">Kinase</keyword>
<dbReference type="InterPro" id="IPR000719">
    <property type="entry name" value="Prot_kinase_dom"/>
</dbReference>
<dbReference type="Gene3D" id="3.90.810.10">
    <property type="entry name" value="CRIB domain"/>
    <property type="match status" value="1"/>
</dbReference>
<keyword evidence="10" id="KW-0808">Transferase</keyword>